<dbReference type="Proteomes" id="UP001141806">
    <property type="component" value="Unassembled WGS sequence"/>
</dbReference>
<dbReference type="EMBL" id="JAMYWD010000006">
    <property type="protein sequence ID" value="KAJ4969155.1"/>
    <property type="molecule type" value="Genomic_DNA"/>
</dbReference>
<sequence>MKRDQKVFDAVAAEMLMQICSLKTKSMSLFTPFSSILLSLGHNFIKVISGQTHNCCSDGISKSISLLMEKNTSLYLMGEKNLTQVVSELTNELTSHIGDSEKTYAILEANNSFFIRSYCKGSTFFELLEQLGSLPQLALEVPFFSFQIFLKPLKMFYCR</sequence>
<organism evidence="1 2">
    <name type="scientific">Protea cynaroides</name>
    <dbReference type="NCBI Taxonomy" id="273540"/>
    <lineage>
        <taxon>Eukaryota</taxon>
        <taxon>Viridiplantae</taxon>
        <taxon>Streptophyta</taxon>
        <taxon>Embryophyta</taxon>
        <taxon>Tracheophyta</taxon>
        <taxon>Spermatophyta</taxon>
        <taxon>Magnoliopsida</taxon>
        <taxon>Proteales</taxon>
        <taxon>Proteaceae</taxon>
        <taxon>Protea</taxon>
    </lineage>
</organism>
<evidence type="ECO:0000313" key="1">
    <source>
        <dbReference type="EMBL" id="KAJ4969155.1"/>
    </source>
</evidence>
<comment type="caution">
    <text evidence="1">The sequence shown here is derived from an EMBL/GenBank/DDBJ whole genome shotgun (WGS) entry which is preliminary data.</text>
</comment>
<dbReference type="OrthoDB" id="185373at2759"/>
<protein>
    <submittedName>
        <fullName evidence="1">Uncharacterized protein</fullName>
    </submittedName>
</protein>
<dbReference type="AlphaFoldDB" id="A0A9Q0KEU4"/>
<evidence type="ECO:0000313" key="2">
    <source>
        <dbReference type="Proteomes" id="UP001141806"/>
    </source>
</evidence>
<name>A0A9Q0KEU4_9MAGN</name>
<proteinExistence type="predicted"/>
<keyword evidence="2" id="KW-1185">Reference proteome</keyword>
<accession>A0A9Q0KEU4</accession>
<reference evidence="1" key="1">
    <citation type="journal article" date="2023" name="Plant J.">
        <title>The genome of the king protea, Protea cynaroides.</title>
        <authorList>
            <person name="Chang J."/>
            <person name="Duong T.A."/>
            <person name="Schoeman C."/>
            <person name="Ma X."/>
            <person name="Roodt D."/>
            <person name="Barker N."/>
            <person name="Li Z."/>
            <person name="Van de Peer Y."/>
            <person name="Mizrachi E."/>
        </authorList>
    </citation>
    <scope>NUCLEOTIDE SEQUENCE</scope>
    <source>
        <tissue evidence="1">Young leaves</tissue>
    </source>
</reference>
<gene>
    <name evidence="1" type="ORF">NE237_015856</name>
</gene>